<dbReference type="EMBL" id="CP012176">
    <property type="protein sequence ID" value="AKV83658.1"/>
    <property type="molecule type" value="Genomic_DNA"/>
</dbReference>
<dbReference type="EMBL" id="CP012173">
    <property type="protein sequence ID" value="AKV76928.1"/>
    <property type="molecule type" value="Genomic_DNA"/>
</dbReference>
<dbReference type="GO" id="GO:0006412">
    <property type="term" value="P:translation"/>
    <property type="evidence" value="ECO:0007669"/>
    <property type="project" value="UniProtKB-KW"/>
</dbReference>
<evidence type="ECO:0000256" key="3">
    <source>
        <dbReference type="ARBA" id="ARBA00022840"/>
    </source>
</evidence>
<dbReference type="OMA" id="ELTSINW"/>
<evidence type="ECO:0000313" key="12">
    <source>
        <dbReference type="Proteomes" id="UP000029084"/>
    </source>
</evidence>
<evidence type="ECO:0000256" key="1">
    <source>
        <dbReference type="ARBA" id="ARBA00022598"/>
    </source>
</evidence>
<feature type="domain" description="DUF4443" evidence="5">
    <location>
        <begin position="110"/>
        <end position="191"/>
    </location>
</feature>
<evidence type="ECO:0000313" key="14">
    <source>
        <dbReference type="Proteomes" id="UP000061362"/>
    </source>
</evidence>
<gene>
    <name evidence="6" type="ORF">HA72_1704</name>
    <name evidence="7" type="ORF">MsedA_1738</name>
    <name evidence="8" type="ORF">MsedB_1740</name>
    <name evidence="9" type="ORF">MsedC_1738</name>
    <name evidence="10" type="ORF">MsedD_1739</name>
    <name evidence="11" type="ORF">MsedE_1740</name>
</gene>
<dbReference type="Proteomes" id="UP000062398">
    <property type="component" value="Chromosome"/>
</dbReference>
<dbReference type="InterPro" id="IPR029349">
    <property type="entry name" value="DUF4443"/>
</dbReference>
<evidence type="ECO:0000313" key="13">
    <source>
        <dbReference type="Proteomes" id="UP000056255"/>
    </source>
</evidence>
<evidence type="ECO:0000313" key="7">
    <source>
        <dbReference type="EMBL" id="AKV74690.1"/>
    </source>
</evidence>
<dbReference type="Proteomes" id="UP000068832">
    <property type="component" value="Chromosome"/>
</dbReference>
<dbReference type="SUPFAM" id="SSF55261">
    <property type="entry name" value="GAD domain-like"/>
    <property type="match status" value="1"/>
</dbReference>
<evidence type="ECO:0000313" key="17">
    <source>
        <dbReference type="Proteomes" id="UP000068832"/>
    </source>
</evidence>
<dbReference type="InterPro" id="IPR036388">
    <property type="entry name" value="WH-like_DNA-bd_sf"/>
</dbReference>
<protein>
    <recommendedName>
        <fullName evidence="5">DUF4443 domain-containing protein</fullName>
    </recommendedName>
</protein>
<dbReference type="EMBL" id="CP008822">
    <property type="protein sequence ID" value="AIM27843.1"/>
    <property type="molecule type" value="Genomic_DNA"/>
</dbReference>
<dbReference type="AlphaFoldDB" id="A0A088E752"/>
<evidence type="ECO:0000313" key="9">
    <source>
        <dbReference type="EMBL" id="AKV79179.1"/>
    </source>
</evidence>
<dbReference type="GeneID" id="91756215"/>
<dbReference type="EMBL" id="CP012172">
    <property type="protein sequence ID" value="AKV74690.1"/>
    <property type="molecule type" value="Genomic_DNA"/>
</dbReference>
<dbReference type="InterPro" id="IPR036390">
    <property type="entry name" value="WH_DNA-bd_sf"/>
</dbReference>
<dbReference type="Proteomes" id="UP000056255">
    <property type="component" value="Chromosome"/>
</dbReference>
<dbReference type="Proteomes" id="UP000062475">
    <property type="component" value="Chromosome"/>
</dbReference>
<evidence type="ECO:0000256" key="4">
    <source>
        <dbReference type="ARBA" id="ARBA00022917"/>
    </source>
</evidence>
<dbReference type="InterPro" id="IPR004115">
    <property type="entry name" value="GAD-like_sf"/>
</dbReference>
<dbReference type="EMBL" id="CP012175">
    <property type="protein sequence ID" value="AKV81424.1"/>
    <property type="molecule type" value="Genomic_DNA"/>
</dbReference>
<dbReference type="Gene3D" id="1.10.10.10">
    <property type="entry name" value="Winged helix-like DNA-binding domain superfamily/Winged helix DNA-binding domain"/>
    <property type="match status" value="1"/>
</dbReference>
<keyword evidence="4" id="KW-0648">Protein biosynthesis</keyword>
<dbReference type="SUPFAM" id="SSF46785">
    <property type="entry name" value="Winged helix' DNA-binding domain"/>
    <property type="match status" value="1"/>
</dbReference>
<keyword evidence="3" id="KW-0067">ATP-binding</keyword>
<evidence type="ECO:0000313" key="11">
    <source>
        <dbReference type="EMBL" id="AKV83658.1"/>
    </source>
</evidence>
<dbReference type="OrthoDB" id="35967at2157"/>
<sequence>MSGISALQEATKPRQGNRPSYDEAYVMWALNLIHDEPPMGRLTLMKKLGLSEASVKTMLKRLREMGLITVDRIGGTELTEGGKKLVEGWRSMVRISEVYINSLNWKAIQLVILGGKNLVEREGVIQLRDLIIRTGAEATLITIKENQGIEIPPKTEDFSMKSLLQEVALLSSSLPVGSLIIYLIPQDIHLAYKVGISLLEHESRISG</sequence>
<evidence type="ECO:0000313" key="16">
    <source>
        <dbReference type="Proteomes" id="UP000062475"/>
    </source>
</evidence>
<dbReference type="Gene3D" id="3.30.1360.30">
    <property type="entry name" value="GAD-like domain"/>
    <property type="match status" value="1"/>
</dbReference>
<dbReference type="GO" id="GO:0005524">
    <property type="term" value="F:ATP binding"/>
    <property type="evidence" value="ECO:0007669"/>
    <property type="project" value="UniProtKB-KW"/>
</dbReference>
<evidence type="ECO:0000313" key="8">
    <source>
        <dbReference type="EMBL" id="AKV76928.1"/>
    </source>
</evidence>
<dbReference type="GO" id="GO:0005737">
    <property type="term" value="C:cytoplasm"/>
    <property type="evidence" value="ECO:0007669"/>
    <property type="project" value="InterPro"/>
</dbReference>
<keyword evidence="1" id="KW-0436">Ligase</keyword>
<dbReference type="Proteomes" id="UP000029084">
    <property type="component" value="Chromosome"/>
</dbReference>
<evidence type="ECO:0000313" key="10">
    <source>
        <dbReference type="EMBL" id="AKV81424.1"/>
    </source>
</evidence>
<accession>A0A088E752</accession>
<proteinExistence type="predicted"/>
<organism evidence="6 12">
    <name type="scientific">Metallosphaera sedula</name>
    <dbReference type="NCBI Taxonomy" id="43687"/>
    <lineage>
        <taxon>Archaea</taxon>
        <taxon>Thermoproteota</taxon>
        <taxon>Thermoprotei</taxon>
        <taxon>Sulfolobales</taxon>
        <taxon>Sulfolobaceae</taxon>
        <taxon>Metallosphaera</taxon>
    </lineage>
</organism>
<evidence type="ECO:0000259" key="5">
    <source>
        <dbReference type="Pfam" id="PF14544"/>
    </source>
</evidence>
<evidence type="ECO:0000256" key="2">
    <source>
        <dbReference type="ARBA" id="ARBA00022741"/>
    </source>
</evidence>
<name>A0A088E752_9CREN</name>
<keyword evidence="2" id="KW-0547">Nucleotide-binding</keyword>
<dbReference type="PATRIC" id="fig|43687.5.peg.1838"/>
<dbReference type="RefSeq" id="WP_012021646.1">
    <property type="nucleotide sequence ID" value="NZ_AP019770.1"/>
</dbReference>
<dbReference type="EMBL" id="CP012174">
    <property type="protein sequence ID" value="AKV79179.1"/>
    <property type="molecule type" value="Genomic_DNA"/>
</dbReference>
<dbReference type="Pfam" id="PF14544">
    <property type="entry name" value="DUF4443"/>
    <property type="match status" value="1"/>
</dbReference>
<evidence type="ECO:0000313" key="6">
    <source>
        <dbReference type="EMBL" id="AIM27843.1"/>
    </source>
</evidence>
<reference evidence="11 13" key="3">
    <citation type="submission" date="2015-07" db="EMBL/GenBank/DDBJ databases">
        <title>Physiological, transcriptional responses and genome re-sequencing of acid resistant extremely thermoacidophilic Metallosphaera sedula SARC-M1.</title>
        <authorList>
            <person name="Ai C."/>
            <person name="McCarthy S."/>
            <person name="Eckrich V."/>
            <person name="Rudrappa D."/>
            <person name="Qiu G."/>
            <person name="Blum P."/>
        </authorList>
    </citation>
    <scope>NUCLEOTIDE SEQUENCE [LARGE SCALE GENOMIC DNA]</scope>
    <source>
        <strain evidence="11 13">SARC-M1</strain>
    </source>
</reference>
<reference evidence="14 15" key="2">
    <citation type="journal article" date="2015" name="Genome Announc.">
        <title>Complete Genome Sequences of Evolved Arsenate-Resistant Metallosphaera sedula Strains.</title>
        <authorList>
            <person name="Ai C."/>
            <person name="McCarthy S."/>
            <person name="Schackwitz W."/>
            <person name="Martin J."/>
            <person name="Lipzen A."/>
            <person name="Blum P."/>
        </authorList>
    </citation>
    <scope>NUCLEOTIDE SEQUENCE [LARGE SCALE GENOMIC DNA]</scope>
    <source>
        <strain evidence="9 15">ARS120-1</strain>
        <strain evidence="10 14">ARS120-2</strain>
        <strain evidence="7 17">ARS50-1</strain>
        <strain evidence="8 16">ARS50-2</strain>
    </source>
</reference>
<dbReference type="Pfam" id="PF13412">
    <property type="entry name" value="HTH_24"/>
    <property type="match status" value="1"/>
</dbReference>
<dbReference type="GO" id="GO:0004812">
    <property type="term" value="F:aminoacyl-tRNA ligase activity"/>
    <property type="evidence" value="ECO:0007669"/>
    <property type="project" value="InterPro"/>
</dbReference>
<evidence type="ECO:0000313" key="15">
    <source>
        <dbReference type="Proteomes" id="UP000062398"/>
    </source>
</evidence>
<dbReference type="Proteomes" id="UP000061362">
    <property type="component" value="Chromosome"/>
</dbReference>
<reference evidence="6 12" key="1">
    <citation type="journal article" date="2014" name="J. Bacteriol.">
        <title>Role of an Archaeal PitA Transporter in the Copper and Arsenic Resistance of Metallosphaera sedula, an Extreme Thermoacidophile.</title>
        <authorList>
            <person name="McCarthy S."/>
            <person name="Ai C."/>
            <person name="Wheaton G."/>
            <person name="Tevatia R."/>
            <person name="Eckrich V."/>
            <person name="Kelly R."/>
            <person name="Blum P."/>
        </authorList>
    </citation>
    <scope>NUCLEOTIDE SEQUENCE [LARGE SCALE GENOMIC DNA]</scope>
    <source>
        <strain evidence="6 12">CuR1</strain>
    </source>
</reference>